<reference evidence="1 2" key="1">
    <citation type="journal article" date="2021" name="Hortic Res">
        <title>High-quality reference genome and annotation aids understanding of berry development for evergreen blueberry (Vaccinium darrowii).</title>
        <authorList>
            <person name="Yu J."/>
            <person name="Hulse-Kemp A.M."/>
            <person name="Babiker E."/>
            <person name="Staton M."/>
        </authorList>
    </citation>
    <scope>NUCLEOTIDE SEQUENCE [LARGE SCALE GENOMIC DNA]</scope>
    <source>
        <strain evidence="2">cv. NJ 8807/NJ 8810</strain>
        <tissue evidence="1">Young leaf</tissue>
    </source>
</reference>
<name>A0ACB7ZM89_9ERIC</name>
<accession>A0ACB7ZM89</accession>
<organism evidence="1 2">
    <name type="scientific">Vaccinium darrowii</name>
    <dbReference type="NCBI Taxonomy" id="229202"/>
    <lineage>
        <taxon>Eukaryota</taxon>
        <taxon>Viridiplantae</taxon>
        <taxon>Streptophyta</taxon>
        <taxon>Embryophyta</taxon>
        <taxon>Tracheophyta</taxon>
        <taxon>Spermatophyta</taxon>
        <taxon>Magnoliopsida</taxon>
        <taxon>eudicotyledons</taxon>
        <taxon>Gunneridae</taxon>
        <taxon>Pentapetalae</taxon>
        <taxon>asterids</taxon>
        <taxon>Ericales</taxon>
        <taxon>Ericaceae</taxon>
        <taxon>Vaccinioideae</taxon>
        <taxon>Vaccinieae</taxon>
        <taxon>Vaccinium</taxon>
    </lineage>
</organism>
<dbReference type="Proteomes" id="UP000828048">
    <property type="component" value="Chromosome 9"/>
</dbReference>
<proteinExistence type="predicted"/>
<gene>
    <name evidence="1" type="ORF">Vadar_029782</name>
</gene>
<evidence type="ECO:0000313" key="1">
    <source>
        <dbReference type="EMBL" id="KAH7867167.1"/>
    </source>
</evidence>
<sequence>MYYEDNYEYQSVKRHSKFEGFYRTDEDFSNFQESPIIPSFNAHCNPENFIYWFRKVDKFFAFYTGIPEEKEVKYVAHKLQGHAFTWWEQLQSNRMQQYKQPVRTWRKMRQLMSARFLYSQHIQMLYQDYRRKLKSKRSCKDNLDLPYSFPCNENYVVADIEISRDTSPRQLGLSRSSREGQQINQGLSNSDMSHPTYYDGYEIAEEEGDRVELGDEEEVGADCEGESSSSLMLERQSDLDDGATTKVDEEGEYKNIVTVDQIHKLKGEKSLELGPVVSQSDNVTTNVELCELSGSITCPSDEVNMNALNATSCTTNSVMDLSQEHMQFQHKKVGKANAFRTHFGLEVNVGRSLRNCGLQGAVPDLSRIPNLSYLDLSQNQLTGHIPSSPLSPNMTTIDLSNNQLNGSIPDSLSNLPALQKLSLENNNLTGSVPARIWQNISFSAKATLLLDLRNNSLSEIVGDLNPPKNVTLRLQGNPICSTANIRNKDQLCGPGAGGDDFAQKSTNSSVICPIHACPTDNNFEYVPASPLPCFCASPLWIGYRLKSPSFSYFAPYAYAFEMYVTRSLNLDLYQLSVDSFVWEKGPRLRMYLKLFPLESNLHIHTFNTSEILRIRDIFTSWEFPGSDFFGPYELLNFTLLGPYSYENHETQGKNISKGILIATVLAAVAVAATISVLVTLFIARRQARNRHNLSRKHFSSKLYIKMDGVKSLTFREMELATNHFNSSAQVGQGGYGKVYRGILADNTIVAIKRAQEGSLQGQKEFLTEIEMLSRLHHRNLVSLVGYCDEEGEQMLVYEFMPNGSLQDWLAAKSKGTLSFGVRLQIALGSAKGILYLHTEAHPPIFHRDIKASNILLDTKLNAKVSDFGLSRLAPVMDDEGTVPIHVSTVVKGTPGYLDPEYFLTHKLTDKSDVYSLGVVFLEILTGMRPISHGKNIVREVNLAHQSGTMFTIIDGRMGSYPSECMERFLALALECCQDKPEHRPSMLDVVRELENIHRMMPETGSDLSVPESSYFGESSPSSSVAFVSRDPVSSSNMSGSDLISGTIPTLIPR</sequence>
<comment type="caution">
    <text evidence="1">The sequence shown here is derived from an EMBL/GenBank/DDBJ whole genome shotgun (WGS) entry which is preliminary data.</text>
</comment>
<evidence type="ECO:0000313" key="2">
    <source>
        <dbReference type="Proteomes" id="UP000828048"/>
    </source>
</evidence>
<protein>
    <submittedName>
        <fullName evidence="1">Uncharacterized protein</fullName>
    </submittedName>
</protein>
<keyword evidence="2" id="KW-1185">Reference proteome</keyword>
<dbReference type="EMBL" id="CM037159">
    <property type="protein sequence ID" value="KAH7867167.1"/>
    <property type="molecule type" value="Genomic_DNA"/>
</dbReference>